<evidence type="ECO:0000313" key="1">
    <source>
        <dbReference type="EMBL" id="CED57586.1"/>
    </source>
</evidence>
<organism evidence="1 2">
    <name type="scientific">Aliivibrio wodanis</name>
    <dbReference type="NCBI Taxonomy" id="80852"/>
    <lineage>
        <taxon>Bacteria</taxon>
        <taxon>Pseudomonadati</taxon>
        <taxon>Pseudomonadota</taxon>
        <taxon>Gammaproteobacteria</taxon>
        <taxon>Vibrionales</taxon>
        <taxon>Vibrionaceae</taxon>
        <taxon>Aliivibrio</taxon>
    </lineage>
</organism>
<reference evidence="2" key="1">
    <citation type="submission" date="2014-09" db="EMBL/GenBank/DDBJ databases">
        <authorList>
            <person name="Hjerde E."/>
        </authorList>
    </citation>
    <scope>NUCLEOTIDE SEQUENCE [LARGE SCALE GENOMIC DNA]</scope>
    <source>
        <strain evidence="2">06/09/139</strain>
    </source>
</reference>
<dbReference type="GeneID" id="28543222"/>
<gene>
    <name evidence="1" type="ORF">AWOD_II_0967</name>
</gene>
<dbReference type="Pfam" id="PF13743">
    <property type="entry name" value="Thioredoxin_5"/>
    <property type="match status" value="1"/>
</dbReference>
<dbReference type="InterPro" id="IPR036249">
    <property type="entry name" value="Thioredoxin-like_sf"/>
</dbReference>
<evidence type="ECO:0008006" key="3">
    <source>
        <dbReference type="Google" id="ProtNLM"/>
    </source>
</evidence>
<dbReference type="AlphaFoldDB" id="A0A090I7M9"/>
<dbReference type="HOGENOM" id="CLU_097497_2_0_6"/>
<dbReference type="EMBL" id="LN554847">
    <property type="protein sequence ID" value="CED57586.1"/>
    <property type="molecule type" value="Genomic_DNA"/>
</dbReference>
<evidence type="ECO:0000313" key="2">
    <source>
        <dbReference type="Proteomes" id="UP000032427"/>
    </source>
</evidence>
<protein>
    <recommendedName>
        <fullName evidence="3">DSBA-like thioredoxin domain-containing protein</fullName>
    </recommendedName>
</protein>
<dbReference type="PANTHER" id="PTHR13887:SF54">
    <property type="entry name" value="DSBA FAMILY PROTEIN"/>
    <property type="match status" value="1"/>
</dbReference>
<dbReference type="STRING" id="80852.AWOD_II_0967"/>
<dbReference type="CDD" id="cd03025">
    <property type="entry name" value="DsbA_FrnE_like"/>
    <property type="match status" value="1"/>
</dbReference>
<dbReference type="OrthoDB" id="9813770at2"/>
<dbReference type="Gene3D" id="3.40.30.10">
    <property type="entry name" value="Glutaredoxin"/>
    <property type="match status" value="1"/>
</dbReference>
<name>A0A090I7M9_9GAMM</name>
<dbReference type="KEGG" id="awd:AWOD_II_0967"/>
<dbReference type="RefSeq" id="WP_045104190.1">
    <property type="nucleotide sequence ID" value="NZ_LN554847.1"/>
</dbReference>
<sequence>MSDEKAILYYVYDPMCSWCWGYKPVWDKVKKAVSNDVDIVYVLGGLAPDSAEPMPQEMQVQIASYWQKIENYLGTSFNHDFWEKNTPRRSTYPSCRAILAARSQGAELAMLEAIQTAYYLDAKNPSDNDVLLDCARNIGLDMTRFELDLLSPETNQALLDEITFSRSIGRSGFPSLFFKTEDELIEFPIDYEKSEGTVALLKSRLY</sequence>
<dbReference type="SUPFAM" id="SSF52833">
    <property type="entry name" value="Thioredoxin-like"/>
    <property type="match status" value="1"/>
</dbReference>
<accession>A0A090I7M9</accession>
<dbReference type="Gene3D" id="1.10.472.60">
    <property type="entry name" value="putative protein disulfide isomerase domain"/>
    <property type="match status" value="1"/>
</dbReference>
<proteinExistence type="predicted"/>
<dbReference type="PATRIC" id="fig|80852.17.peg.3766"/>
<dbReference type="Proteomes" id="UP000032427">
    <property type="component" value="Chromosome 2"/>
</dbReference>
<dbReference type="PANTHER" id="PTHR13887">
    <property type="entry name" value="GLUTATHIONE S-TRANSFERASE KAPPA"/>
    <property type="match status" value="1"/>
</dbReference>
<keyword evidence="2" id="KW-1185">Reference proteome</keyword>